<keyword evidence="2" id="KW-1185">Reference proteome</keyword>
<organism evidence="1 2">
    <name type="scientific">Ensifer adhaerens</name>
    <name type="common">Sinorhizobium morelense</name>
    <dbReference type="NCBI Taxonomy" id="106592"/>
    <lineage>
        <taxon>Bacteria</taxon>
        <taxon>Pseudomonadati</taxon>
        <taxon>Pseudomonadota</taxon>
        <taxon>Alphaproteobacteria</taxon>
        <taxon>Hyphomicrobiales</taxon>
        <taxon>Rhizobiaceae</taxon>
        <taxon>Sinorhizobium/Ensifer group</taxon>
        <taxon>Ensifer</taxon>
    </lineage>
</organism>
<dbReference type="EMBL" id="CP121308">
    <property type="protein sequence ID" value="WFP91127.1"/>
    <property type="molecule type" value="Genomic_DNA"/>
</dbReference>
<reference evidence="1 2" key="1">
    <citation type="submission" date="2023-03" db="EMBL/GenBank/DDBJ databases">
        <title>Comparative genome and transcriptome analysis combination mining strategies for increasing vitamin B12 production of Ensifer adhaerens strain.</title>
        <authorList>
            <person name="Yongheng L."/>
        </authorList>
    </citation>
    <scope>NUCLEOTIDE SEQUENCE [LARGE SCALE GENOMIC DNA]</scope>
    <source>
        <strain evidence="1 2">Casida A-T305</strain>
    </source>
</reference>
<gene>
    <name evidence="1" type="ORF">P4B07_01725</name>
</gene>
<dbReference type="RefSeq" id="WP_034800837.1">
    <property type="nucleotide sequence ID" value="NZ_CP015880.1"/>
</dbReference>
<accession>A0ABY8HGA3</accession>
<protein>
    <submittedName>
        <fullName evidence="1">Uncharacterized protein</fullName>
    </submittedName>
</protein>
<proteinExistence type="predicted"/>
<name>A0ABY8HGA3_ENSAD</name>
<sequence>MLVSIPGPPILPGELTKIDDVFKETLRERELSRQSGEATALAARLIELYQNGVQDVVALRALAKLF</sequence>
<dbReference type="Proteomes" id="UP001214094">
    <property type="component" value="Chromosome"/>
</dbReference>
<dbReference type="GeneID" id="29520355"/>
<evidence type="ECO:0000313" key="2">
    <source>
        <dbReference type="Proteomes" id="UP001214094"/>
    </source>
</evidence>
<evidence type="ECO:0000313" key="1">
    <source>
        <dbReference type="EMBL" id="WFP91127.1"/>
    </source>
</evidence>